<dbReference type="OrthoDB" id="5870591at2"/>
<reference evidence="3 4" key="1">
    <citation type="submission" date="2018-03" db="EMBL/GenBank/DDBJ databases">
        <title>Genome sequence of Clostridium liquoris DSM 100320.</title>
        <authorList>
            <person name="Poehlein A."/>
            <person name="Daniel R."/>
        </authorList>
    </citation>
    <scope>NUCLEOTIDE SEQUENCE [LARGE SCALE GENOMIC DNA]</scope>
    <source>
        <strain evidence="3 4">DSM 100320</strain>
    </source>
</reference>
<protein>
    <submittedName>
        <fullName evidence="3">Tripartite tricarboxylate transporter TctB family protein</fullName>
    </submittedName>
</protein>
<dbReference type="EMBL" id="PVXO01000005">
    <property type="protein sequence ID" value="PRR80576.1"/>
    <property type="molecule type" value="Genomic_DNA"/>
</dbReference>
<evidence type="ECO:0000313" key="4">
    <source>
        <dbReference type="Proteomes" id="UP000239706"/>
    </source>
</evidence>
<feature type="transmembrane region" description="Helical" evidence="1">
    <location>
        <begin position="104"/>
        <end position="121"/>
    </location>
</feature>
<keyword evidence="1" id="KW-1133">Transmembrane helix</keyword>
<keyword evidence="1" id="KW-0812">Transmembrane</keyword>
<dbReference type="AlphaFoldDB" id="A0A2T0B9K0"/>
<feature type="transmembrane region" description="Helical" evidence="1">
    <location>
        <begin position="78"/>
        <end position="98"/>
    </location>
</feature>
<accession>A0A2T0B9K0</accession>
<evidence type="ECO:0000256" key="1">
    <source>
        <dbReference type="SAM" id="Phobius"/>
    </source>
</evidence>
<proteinExistence type="predicted"/>
<keyword evidence="1" id="KW-0472">Membrane</keyword>
<dbReference type="InterPro" id="IPR009936">
    <property type="entry name" value="DUF1468"/>
</dbReference>
<dbReference type="RefSeq" id="WP_106062375.1">
    <property type="nucleotide sequence ID" value="NZ_PVXO01000005.1"/>
</dbReference>
<dbReference type="Pfam" id="PF07331">
    <property type="entry name" value="TctB"/>
    <property type="match status" value="1"/>
</dbReference>
<name>A0A2T0B9K0_9CLOT</name>
<gene>
    <name evidence="3" type="ORF">CLLI_01490</name>
</gene>
<feature type="domain" description="DUF1468" evidence="2">
    <location>
        <begin position="9"/>
        <end position="152"/>
    </location>
</feature>
<feature type="transmembrane region" description="Helical" evidence="1">
    <location>
        <begin position="7"/>
        <end position="27"/>
    </location>
</feature>
<feature type="transmembrane region" description="Helical" evidence="1">
    <location>
        <begin position="133"/>
        <end position="157"/>
    </location>
</feature>
<dbReference type="Proteomes" id="UP000239706">
    <property type="component" value="Unassembled WGS sequence"/>
</dbReference>
<evidence type="ECO:0000313" key="3">
    <source>
        <dbReference type="EMBL" id="PRR80576.1"/>
    </source>
</evidence>
<sequence>MINNLSALSGIVSIILGIVYIIQTLALPRASIGSPMSPLYFPLGLGVSMVVLGIILVVQEALKGGLNGKARQKSDFRLNYTGKLIIFTCIISIIYAILYERAGFIISTIFFLEAILTAINGKDQWKINTIVAVCFSVGIYILFSKILGIILPITPIINI</sequence>
<organism evidence="3 4">
    <name type="scientific">Clostridium liquoris</name>
    <dbReference type="NCBI Taxonomy" id="1289519"/>
    <lineage>
        <taxon>Bacteria</taxon>
        <taxon>Bacillati</taxon>
        <taxon>Bacillota</taxon>
        <taxon>Clostridia</taxon>
        <taxon>Eubacteriales</taxon>
        <taxon>Clostridiaceae</taxon>
        <taxon>Clostridium</taxon>
    </lineage>
</organism>
<comment type="caution">
    <text evidence="3">The sequence shown here is derived from an EMBL/GenBank/DDBJ whole genome shotgun (WGS) entry which is preliminary data.</text>
</comment>
<keyword evidence="4" id="KW-1185">Reference proteome</keyword>
<feature type="transmembrane region" description="Helical" evidence="1">
    <location>
        <begin position="39"/>
        <end position="58"/>
    </location>
</feature>
<evidence type="ECO:0000259" key="2">
    <source>
        <dbReference type="Pfam" id="PF07331"/>
    </source>
</evidence>